<dbReference type="PANTHER" id="PTHR22748:SF4">
    <property type="entry name" value="DNA-(APURINIC OR APYRIMIDINIC SITE) ENDONUCLEASE 2"/>
    <property type="match status" value="1"/>
</dbReference>
<evidence type="ECO:0000256" key="10">
    <source>
        <dbReference type="PIRSR" id="PIRSR604808-2"/>
    </source>
</evidence>
<dbReference type="GO" id="GO:0008270">
    <property type="term" value="F:zinc ion binding"/>
    <property type="evidence" value="ECO:0007669"/>
    <property type="project" value="UniProtKB-KW"/>
</dbReference>
<dbReference type="SUPFAM" id="SSF56219">
    <property type="entry name" value="DNase I-like"/>
    <property type="match status" value="1"/>
</dbReference>
<evidence type="ECO:0000256" key="12">
    <source>
        <dbReference type="PROSITE-ProRule" id="PRU01343"/>
    </source>
</evidence>
<comment type="similarity">
    <text evidence="1">Belongs to the DNA repair enzymes AP/ExoA family.</text>
</comment>
<evidence type="ECO:0000256" key="6">
    <source>
        <dbReference type="ARBA" id="ARBA00022833"/>
    </source>
</evidence>
<dbReference type="GO" id="GO:0006284">
    <property type="term" value="P:base-excision repair"/>
    <property type="evidence" value="ECO:0007669"/>
    <property type="project" value="TreeGrafter"/>
</dbReference>
<feature type="compositionally biased region" description="Polar residues" evidence="13">
    <location>
        <begin position="515"/>
        <end position="524"/>
    </location>
</feature>
<keyword evidence="5" id="KW-0378">Hydrolase</keyword>
<evidence type="ECO:0000313" key="16">
    <source>
        <dbReference type="Proteomes" id="UP000247498"/>
    </source>
</evidence>
<feature type="active site" description="Proton donor/acceptor" evidence="9">
    <location>
        <position position="228"/>
    </location>
</feature>
<feature type="region of interest" description="Disordered" evidence="13">
    <location>
        <begin position="490"/>
        <end position="524"/>
    </location>
</feature>
<dbReference type="FunCoup" id="A0A2V0NPE8">
    <property type="interactions" value="1700"/>
</dbReference>
<comment type="caution">
    <text evidence="15">The sequence shown here is derived from an EMBL/GenBank/DDBJ whole genome shotgun (WGS) entry which is preliminary data.</text>
</comment>
<dbReference type="Pfam" id="PF03372">
    <property type="entry name" value="Exo_endo_phos"/>
    <property type="match status" value="1"/>
</dbReference>
<dbReference type="GO" id="GO:0003906">
    <property type="term" value="F:DNA-(apurinic or apyrimidinic site) endonuclease activity"/>
    <property type="evidence" value="ECO:0007669"/>
    <property type="project" value="TreeGrafter"/>
</dbReference>
<evidence type="ECO:0000256" key="1">
    <source>
        <dbReference type="ARBA" id="ARBA00007092"/>
    </source>
</evidence>
<gene>
    <name evidence="15" type="ORF">Rsub_02070</name>
</gene>
<dbReference type="InterPro" id="IPR004808">
    <property type="entry name" value="AP_endonuc_1"/>
</dbReference>
<feature type="compositionally biased region" description="Low complexity" evidence="13">
    <location>
        <begin position="490"/>
        <end position="501"/>
    </location>
</feature>
<dbReference type="PANTHER" id="PTHR22748">
    <property type="entry name" value="AP ENDONUCLEASE"/>
    <property type="match status" value="1"/>
</dbReference>
<feature type="binding site" evidence="10">
    <location>
        <position position="446"/>
    </location>
    <ligand>
        <name>Mg(2+)</name>
        <dbReference type="ChEBI" id="CHEBI:18420"/>
        <label>1</label>
    </ligand>
</feature>
<dbReference type="InterPro" id="IPR005135">
    <property type="entry name" value="Endo/exonuclease/phosphatase"/>
</dbReference>
<feature type="binding site" evidence="10">
    <location>
        <position position="228"/>
    </location>
    <ligand>
        <name>Mg(2+)</name>
        <dbReference type="ChEBI" id="CHEBI:18420"/>
        <label>1</label>
    </ligand>
</feature>
<keyword evidence="7 10" id="KW-0460">Magnesium</keyword>
<feature type="domain" description="GRF-type" evidence="14">
    <location>
        <begin position="706"/>
        <end position="753"/>
    </location>
</feature>
<dbReference type="InterPro" id="IPR010666">
    <property type="entry name" value="Znf_GRF"/>
</dbReference>
<protein>
    <recommendedName>
        <fullName evidence="2">DNA-(apurinic or apyrimidinic site) endonuclease 2</fullName>
    </recommendedName>
</protein>
<name>A0A2V0NPE8_9CHLO</name>
<keyword evidence="4 12" id="KW-0863">Zinc-finger</keyword>
<feature type="region of interest" description="Disordered" evidence="13">
    <location>
        <begin position="647"/>
        <end position="689"/>
    </location>
</feature>
<dbReference type="InterPro" id="IPR036691">
    <property type="entry name" value="Endo/exonu/phosph_ase_sf"/>
</dbReference>
<evidence type="ECO:0000256" key="13">
    <source>
        <dbReference type="SAM" id="MobiDB-lite"/>
    </source>
</evidence>
<evidence type="ECO:0000256" key="8">
    <source>
        <dbReference type="ARBA" id="ARBA00023242"/>
    </source>
</evidence>
<feature type="binding site" evidence="10">
    <location>
        <position position="63"/>
    </location>
    <ligand>
        <name>Mg(2+)</name>
        <dbReference type="ChEBI" id="CHEBI:18420"/>
        <label>1</label>
    </ligand>
</feature>
<evidence type="ECO:0000256" key="5">
    <source>
        <dbReference type="ARBA" id="ARBA00022801"/>
    </source>
</evidence>
<dbReference type="AlphaFoldDB" id="A0A2V0NPE8"/>
<evidence type="ECO:0000256" key="3">
    <source>
        <dbReference type="ARBA" id="ARBA00022723"/>
    </source>
</evidence>
<keyword evidence="3 10" id="KW-0479">Metal-binding</keyword>
<feature type="binding site" evidence="10">
    <location>
        <position position="447"/>
    </location>
    <ligand>
        <name>Mg(2+)</name>
        <dbReference type="ChEBI" id="CHEBI:18420"/>
        <label>1</label>
    </ligand>
</feature>
<feature type="region of interest" description="Disordered" evidence="13">
    <location>
        <begin position="279"/>
        <end position="327"/>
    </location>
</feature>
<evidence type="ECO:0000259" key="14">
    <source>
        <dbReference type="PROSITE" id="PS51999"/>
    </source>
</evidence>
<proteinExistence type="inferred from homology"/>
<evidence type="ECO:0000313" key="15">
    <source>
        <dbReference type="EMBL" id="GBF89498.1"/>
    </source>
</evidence>
<dbReference type="GO" id="GO:0005634">
    <property type="term" value="C:nucleus"/>
    <property type="evidence" value="ECO:0007669"/>
    <property type="project" value="TreeGrafter"/>
</dbReference>
<feature type="binding site" evidence="10">
    <location>
        <position position="230"/>
    </location>
    <ligand>
        <name>Mg(2+)</name>
        <dbReference type="ChEBI" id="CHEBI:18420"/>
        <label>1</label>
    </ligand>
</feature>
<dbReference type="EMBL" id="BDRX01000010">
    <property type="protein sequence ID" value="GBF89498.1"/>
    <property type="molecule type" value="Genomic_DNA"/>
</dbReference>
<feature type="region of interest" description="Disordered" evidence="13">
    <location>
        <begin position="756"/>
        <end position="791"/>
    </location>
</feature>
<feature type="binding site" evidence="10">
    <location>
        <position position="23"/>
    </location>
    <ligand>
        <name>Mg(2+)</name>
        <dbReference type="ChEBI" id="CHEBI:18420"/>
        <label>1</label>
    </ligand>
</feature>
<feature type="compositionally biased region" description="Low complexity" evidence="13">
    <location>
        <begin position="647"/>
        <end position="685"/>
    </location>
</feature>
<accession>A0A2V0NPE8</accession>
<organism evidence="15 16">
    <name type="scientific">Raphidocelis subcapitata</name>
    <dbReference type="NCBI Taxonomy" id="307507"/>
    <lineage>
        <taxon>Eukaryota</taxon>
        <taxon>Viridiplantae</taxon>
        <taxon>Chlorophyta</taxon>
        <taxon>core chlorophytes</taxon>
        <taxon>Chlorophyceae</taxon>
        <taxon>CS clade</taxon>
        <taxon>Sphaeropleales</taxon>
        <taxon>Selenastraceae</taxon>
        <taxon>Raphidocelis</taxon>
    </lineage>
</organism>
<dbReference type="PROSITE" id="PS51435">
    <property type="entry name" value="AP_NUCLEASE_F1_4"/>
    <property type="match status" value="1"/>
</dbReference>
<reference evidence="15 16" key="1">
    <citation type="journal article" date="2018" name="Sci. Rep.">
        <title>Raphidocelis subcapitata (=Pseudokirchneriella subcapitata) provides an insight into genome evolution and environmental adaptations in the Sphaeropleales.</title>
        <authorList>
            <person name="Suzuki S."/>
            <person name="Yamaguchi H."/>
            <person name="Nakajima N."/>
            <person name="Kawachi M."/>
        </authorList>
    </citation>
    <scope>NUCLEOTIDE SEQUENCE [LARGE SCALE GENOMIC DNA]</scope>
    <source>
        <strain evidence="15 16">NIES-35</strain>
    </source>
</reference>
<keyword evidence="8" id="KW-0539">Nucleus</keyword>
<dbReference type="GO" id="GO:0016829">
    <property type="term" value="F:lyase activity"/>
    <property type="evidence" value="ECO:0007669"/>
    <property type="project" value="UniProtKB-KW"/>
</dbReference>
<feature type="active site" description="Proton acceptor" evidence="9">
    <location>
        <position position="447"/>
    </location>
</feature>
<feature type="active site" evidence="9">
    <location>
        <position position="171"/>
    </location>
</feature>
<evidence type="ECO:0000256" key="2">
    <source>
        <dbReference type="ARBA" id="ARBA00013541"/>
    </source>
</evidence>
<evidence type="ECO:0000256" key="11">
    <source>
        <dbReference type="PIRSR" id="PIRSR604808-3"/>
    </source>
</evidence>
<feature type="region of interest" description="Disordered" evidence="13">
    <location>
        <begin position="381"/>
        <end position="424"/>
    </location>
</feature>
<keyword evidence="16" id="KW-1185">Reference proteome</keyword>
<feature type="site" description="Interaction with DNA substrate" evidence="11">
    <location>
        <position position="447"/>
    </location>
</feature>
<feature type="compositionally biased region" description="Low complexity" evidence="13">
    <location>
        <begin position="393"/>
        <end position="412"/>
    </location>
</feature>
<dbReference type="PROSITE" id="PS51999">
    <property type="entry name" value="ZF_GRF"/>
    <property type="match status" value="1"/>
</dbReference>
<keyword evidence="6" id="KW-0862">Zinc</keyword>
<evidence type="ECO:0000256" key="4">
    <source>
        <dbReference type="ARBA" id="ARBA00022771"/>
    </source>
</evidence>
<feature type="site" description="Important for catalytic activity" evidence="11">
    <location>
        <position position="370"/>
    </location>
</feature>
<keyword evidence="15" id="KW-0456">Lyase</keyword>
<feature type="compositionally biased region" description="Low complexity" evidence="13">
    <location>
        <begin position="294"/>
        <end position="327"/>
    </location>
</feature>
<feature type="region of interest" description="Disordered" evidence="13">
    <location>
        <begin position="597"/>
        <end position="618"/>
    </location>
</feature>
<evidence type="ECO:0000256" key="9">
    <source>
        <dbReference type="PIRSR" id="PIRSR604808-1"/>
    </source>
</evidence>
<dbReference type="Pfam" id="PF06839">
    <property type="entry name" value="Zn_ribbon_GRF"/>
    <property type="match status" value="1"/>
</dbReference>
<dbReference type="GO" id="GO:0008081">
    <property type="term" value="F:phosphoric diester hydrolase activity"/>
    <property type="evidence" value="ECO:0007669"/>
    <property type="project" value="TreeGrafter"/>
</dbReference>
<comment type="cofactor">
    <cofactor evidence="10">
        <name>Mg(2+)</name>
        <dbReference type="ChEBI" id="CHEBI:18420"/>
    </cofactor>
    <cofactor evidence="10">
        <name>Mn(2+)</name>
        <dbReference type="ChEBI" id="CHEBI:29035"/>
    </cofactor>
    <text evidence="10">Probably binds two magnesium or manganese ions per subunit.</text>
</comment>
<dbReference type="InParanoid" id="A0A2V0NPE8"/>
<sequence>MADADAAGGPSAGEPRLRLVTWNVNGLASHCRGGGGRSLAALLAGLDRAGGDGAPVDIVCMQETKLRLCELTADLGQLPGWNAYFCCNREEGGKAYAGVATFCRTSATVPVHAEEGFTGVLAAPKDEVRFGAGPGPDSLWAGYTWEQLDELDQEGRVLITDHRAFVVINVYGPSVSAGGRGGKGAATPEELLARAQERQAFKIEFYRGLEKRMRALLAAGRNVVLVGDLNISYALNDACHTDQGDFDAGRADRVWLRGHLRPPPPALVAAAAEASAQRRLAAAQEGMGPPPAPSAQQQPVQAWQQQQQQQQQRPPGQAQPAAASQQLPPQAAPLGLVDVFRTFHPARSDAFTCWRTDTGARVNNWGSRIDHILAAEGFRSAAAAAQPPPLQPPQLQSQPQPQHGSGQQHQAQWPGPVADQQQEQREADFLSCFAWSDIWPHVMGSDHCPVAADVRAAPALVGAGGEPPRVPCSTHWQFRKQASIKDWIRQGSGSASLQRQASGGGGAAGGDSASELSTQAQAQAQPSLLWGASSSQGTAAGVAAGGSQSSAARGGTLAARDVAGVKRQRSAAAASSGAAKGQKAIFSFFACQPGPSNAGANAPPAAVPPLHAASSGAENAPPAIAATAHQQQEQQCLAQDATEQQQQQQQQQQQGTEEQQTEQQMQQSSQQKEQPQQAGQQQEQQKGATVAAWRQIMTQITRKPRCKGHNEECVVRTVKKDGPTKGRQFYCCARASGPPGVGRCDYFLWSANWDPKTGTVKKGAGSGAGSGAGAQSGAVAGSGGAKKARRS</sequence>
<dbReference type="OrthoDB" id="391817at2759"/>
<dbReference type="GO" id="GO:0008311">
    <property type="term" value="F:double-stranded DNA 3'-5' DNA exonuclease activity"/>
    <property type="evidence" value="ECO:0007669"/>
    <property type="project" value="TreeGrafter"/>
</dbReference>
<keyword evidence="10" id="KW-0464">Manganese</keyword>
<evidence type="ECO:0000256" key="7">
    <source>
        <dbReference type="ARBA" id="ARBA00022842"/>
    </source>
</evidence>
<dbReference type="Gene3D" id="3.60.10.10">
    <property type="entry name" value="Endonuclease/exonuclease/phosphatase"/>
    <property type="match status" value="1"/>
</dbReference>
<dbReference type="STRING" id="307507.A0A2V0NPE8"/>
<feature type="site" description="Transition state stabilizer" evidence="11">
    <location>
        <position position="230"/>
    </location>
</feature>
<dbReference type="Proteomes" id="UP000247498">
    <property type="component" value="Unassembled WGS sequence"/>
</dbReference>
<feature type="compositionally biased region" description="Gly residues" evidence="13">
    <location>
        <begin position="764"/>
        <end position="784"/>
    </location>
</feature>